<evidence type="ECO:0000256" key="3">
    <source>
        <dbReference type="ARBA" id="ARBA00022781"/>
    </source>
</evidence>
<sequence length="127" mass="14611">MKKISTDSYAAAFVAVLEKSRNADTVVKNFIETIKKNNDWAKRRQIREACEKEWRKVHGKSLVVIESARELNGEQRARVSKQWKDKGHSVEYKIYPSLIAGVKIVIDEEKQFDGSLNNKLRKVFASS</sequence>
<accession>A0A1G2GWL1</accession>
<proteinExistence type="predicted"/>
<protein>
    <submittedName>
        <fullName evidence="7">Uncharacterized protein</fullName>
    </submittedName>
</protein>
<dbReference type="InterPro" id="IPR000711">
    <property type="entry name" value="ATPase_OSCP/dsu"/>
</dbReference>
<comment type="caution">
    <text evidence="7">The sequence shown here is derived from an EMBL/GenBank/DDBJ whole genome shotgun (WGS) entry which is preliminary data.</text>
</comment>
<dbReference type="Proteomes" id="UP000179106">
    <property type="component" value="Unassembled WGS sequence"/>
</dbReference>
<gene>
    <name evidence="7" type="ORF">A3B25_00675</name>
</gene>
<dbReference type="GO" id="GO:0046933">
    <property type="term" value="F:proton-transporting ATP synthase activity, rotational mechanism"/>
    <property type="evidence" value="ECO:0007669"/>
    <property type="project" value="InterPro"/>
</dbReference>
<keyword evidence="2" id="KW-0813">Transport</keyword>
<name>A0A1G2GWL1_9BACT</name>
<evidence type="ECO:0000256" key="5">
    <source>
        <dbReference type="ARBA" id="ARBA00023136"/>
    </source>
</evidence>
<dbReference type="GO" id="GO:0016020">
    <property type="term" value="C:membrane"/>
    <property type="evidence" value="ECO:0007669"/>
    <property type="project" value="UniProtKB-SubCell"/>
</dbReference>
<dbReference type="EMBL" id="MHNW01000010">
    <property type="protein sequence ID" value="OGZ54178.1"/>
    <property type="molecule type" value="Genomic_DNA"/>
</dbReference>
<keyword evidence="4" id="KW-0406">Ion transport</keyword>
<evidence type="ECO:0000313" key="8">
    <source>
        <dbReference type="Proteomes" id="UP000179106"/>
    </source>
</evidence>
<organism evidence="7 8">
    <name type="scientific">Candidatus Ryanbacteria bacterium RIFCSPLOWO2_01_FULL_48_26</name>
    <dbReference type="NCBI Taxonomy" id="1802126"/>
    <lineage>
        <taxon>Bacteria</taxon>
        <taxon>Candidatus Ryaniibacteriota</taxon>
    </lineage>
</organism>
<dbReference type="STRING" id="1802126.A3B25_00675"/>
<reference evidence="7 8" key="1">
    <citation type="journal article" date="2016" name="Nat. Commun.">
        <title>Thousands of microbial genomes shed light on interconnected biogeochemical processes in an aquifer system.</title>
        <authorList>
            <person name="Anantharaman K."/>
            <person name="Brown C.T."/>
            <person name="Hug L.A."/>
            <person name="Sharon I."/>
            <person name="Castelle C.J."/>
            <person name="Probst A.J."/>
            <person name="Thomas B.C."/>
            <person name="Singh A."/>
            <person name="Wilkins M.J."/>
            <person name="Karaoz U."/>
            <person name="Brodie E.L."/>
            <person name="Williams K.H."/>
            <person name="Hubbard S.S."/>
            <person name="Banfield J.F."/>
        </authorList>
    </citation>
    <scope>NUCLEOTIDE SEQUENCE [LARGE SCALE GENOMIC DNA]</scope>
</reference>
<evidence type="ECO:0000313" key="7">
    <source>
        <dbReference type="EMBL" id="OGZ54178.1"/>
    </source>
</evidence>
<keyword evidence="3" id="KW-0375">Hydrogen ion transport</keyword>
<evidence type="ECO:0000256" key="6">
    <source>
        <dbReference type="ARBA" id="ARBA00023310"/>
    </source>
</evidence>
<dbReference type="Pfam" id="PF00213">
    <property type="entry name" value="OSCP"/>
    <property type="match status" value="1"/>
</dbReference>
<evidence type="ECO:0000256" key="1">
    <source>
        <dbReference type="ARBA" id="ARBA00004370"/>
    </source>
</evidence>
<dbReference type="AlphaFoldDB" id="A0A1G2GWL1"/>
<evidence type="ECO:0000256" key="4">
    <source>
        <dbReference type="ARBA" id="ARBA00023065"/>
    </source>
</evidence>
<evidence type="ECO:0000256" key="2">
    <source>
        <dbReference type="ARBA" id="ARBA00022448"/>
    </source>
</evidence>
<keyword evidence="6" id="KW-0066">ATP synthesis</keyword>
<comment type="subcellular location">
    <subcellularLocation>
        <location evidence="1">Membrane</location>
    </subcellularLocation>
</comment>
<keyword evidence="5" id="KW-0472">Membrane</keyword>